<dbReference type="InterPro" id="IPR023213">
    <property type="entry name" value="CAT-like_dom_sf"/>
</dbReference>
<organism evidence="2 3">
    <name type="scientific">Choanephora cucurbitarum</name>
    <dbReference type="NCBI Taxonomy" id="101091"/>
    <lineage>
        <taxon>Eukaryota</taxon>
        <taxon>Fungi</taxon>
        <taxon>Fungi incertae sedis</taxon>
        <taxon>Mucoromycota</taxon>
        <taxon>Mucoromycotina</taxon>
        <taxon>Mucoromycetes</taxon>
        <taxon>Mucorales</taxon>
        <taxon>Mucorineae</taxon>
        <taxon>Choanephoraceae</taxon>
        <taxon>Choanephoroideae</taxon>
        <taxon>Choanephora</taxon>
    </lineage>
</organism>
<dbReference type="Pfam" id="PF02458">
    <property type="entry name" value="Transferase"/>
    <property type="match status" value="1"/>
</dbReference>
<dbReference type="STRING" id="101091.A0A1C7NGY4"/>
<proteinExistence type="predicted"/>
<sequence>MVAFPPIERSFITSPKCIGLKPVPSPVGFSLVTSHVYTQTLFFFENVHHVPDFMNPSRIKNALEKTIEVYYPFAGRLIKKENGRYDIGNFDKGVLFEVVDTADDFQHWKRHNFSYLIVPYEEMLSIKSYTGRDCPLYGMKLTFTKDGSCALAYSVHHKLADGVFLSRFISYMCAISRGEKPDPEDYFMYTDGMRKPVKPLHGVNHNNLYPHCPPGQAPMLTIKPVPSRKLIFCFDKEHLTQFKTEAFSDLEEPDIKVSLFNFLAAFLHKAVTKARQNPPDSCSDLLCVVAQHHCHPDKKMINYVGNYILPIPISNTVQQVLDKSICQIAKEVSIACKSVTIPYMESLEYYFNTSNNVESIVSPISRLGYGAAGLTDWSRFRENYDFGYGHFVRMRSFVESSPIPLITIMPSEKSTIELVLQLDVYSIERLLQDRDFVKHVKCIH</sequence>
<accession>A0A1C7NGY4</accession>
<keyword evidence="1 2" id="KW-0808">Transferase</keyword>
<evidence type="ECO:0000256" key="1">
    <source>
        <dbReference type="ARBA" id="ARBA00022679"/>
    </source>
</evidence>
<dbReference type="OrthoDB" id="1862401at2759"/>
<dbReference type="GO" id="GO:0016740">
    <property type="term" value="F:transferase activity"/>
    <property type="evidence" value="ECO:0007669"/>
    <property type="project" value="UniProtKB-KW"/>
</dbReference>
<comment type="caution">
    <text evidence="2">The sequence shown here is derived from an EMBL/GenBank/DDBJ whole genome shotgun (WGS) entry which is preliminary data.</text>
</comment>
<evidence type="ECO:0000313" key="3">
    <source>
        <dbReference type="Proteomes" id="UP000093000"/>
    </source>
</evidence>
<dbReference type="AlphaFoldDB" id="A0A1C7NGY4"/>
<dbReference type="InParanoid" id="A0A1C7NGY4"/>
<dbReference type="EMBL" id="LUGH01000163">
    <property type="protein sequence ID" value="OBZ88268.1"/>
    <property type="molecule type" value="Genomic_DNA"/>
</dbReference>
<dbReference type="PANTHER" id="PTHR31896">
    <property type="entry name" value="FAMILY REGULATORY PROTEIN, PUTATIVE (AFU_ORTHOLOGUE AFUA_3G14730)-RELATED"/>
    <property type="match status" value="1"/>
</dbReference>
<name>A0A1C7NGY4_9FUNG</name>
<dbReference type="InterPro" id="IPR051283">
    <property type="entry name" value="Sec_Metabolite_Acyltrans"/>
</dbReference>
<dbReference type="PANTHER" id="PTHR31896:SF64">
    <property type="entry name" value="TRICHOTHECENE 3-O-ACETYLTRANSFERASE"/>
    <property type="match status" value="1"/>
</dbReference>
<dbReference type="Proteomes" id="UP000093000">
    <property type="component" value="Unassembled WGS sequence"/>
</dbReference>
<keyword evidence="3" id="KW-1185">Reference proteome</keyword>
<evidence type="ECO:0000313" key="2">
    <source>
        <dbReference type="EMBL" id="OBZ88268.1"/>
    </source>
</evidence>
<gene>
    <name evidence="2" type="primary">HST_0</name>
    <name evidence="2" type="ORF">A0J61_03675</name>
</gene>
<protein>
    <submittedName>
        <fullName evidence="2">Shikimate O-hydroxycinnamoyltransferase</fullName>
    </submittedName>
</protein>
<reference evidence="2 3" key="1">
    <citation type="submission" date="2016-03" db="EMBL/GenBank/DDBJ databases">
        <title>Choanephora cucurbitarum.</title>
        <authorList>
            <person name="Min B."/>
            <person name="Park H."/>
            <person name="Park J.-H."/>
            <person name="Shin H.-D."/>
            <person name="Choi I.-G."/>
        </authorList>
    </citation>
    <scope>NUCLEOTIDE SEQUENCE [LARGE SCALE GENOMIC DNA]</scope>
    <source>
        <strain evidence="2 3">KUS-F28377</strain>
    </source>
</reference>
<dbReference type="Gene3D" id="3.30.559.10">
    <property type="entry name" value="Chloramphenicol acetyltransferase-like domain"/>
    <property type="match status" value="2"/>
</dbReference>